<dbReference type="Pfam" id="PF00300">
    <property type="entry name" value="His_Phos_1"/>
    <property type="match status" value="1"/>
</dbReference>
<gene>
    <name evidence="1" type="ORF">J2S77_000293</name>
</gene>
<proteinExistence type="predicted"/>
<accession>A0ABT9VBN6</accession>
<dbReference type="RefSeq" id="WP_306973971.1">
    <property type="nucleotide sequence ID" value="NZ_JAUSTQ010000001.1"/>
</dbReference>
<keyword evidence="2" id="KW-1185">Reference proteome</keyword>
<reference evidence="1 2" key="1">
    <citation type="submission" date="2023-07" db="EMBL/GenBank/DDBJ databases">
        <title>Genomic Encyclopedia of Type Strains, Phase IV (KMG-IV): sequencing the most valuable type-strain genomes for metagenomic binning, comparative biology and taxonomic classification.</title>
        <authorList>
            <person name="Goeker M."/>
        </authorList>
    </citation>
    <scope>NUCLEOTIDE SEQUENCE [LARGE SCALE GENOMIC DNA]</scope>
    <source>
        <strain evidence="1 2">DSM 16460</strain>
    </source>
</reference>
<protein>
    <submittedName>
        <fullName evidence="1">2,3-bisphosphoglycerate-dependent phosphoglycerate mutase</fullName>
        <ecNumber evidence="1">5.4.2.11</ecNumber>
    </submittedName>
</protein>
<sequence length="197" mass="22433">MSFNLVLIRHGESEADIPPVRHEGQADYPLTNKGREQIKKLSEFTTGNYFFDRMYSSTLKRAKESAEIINQDMNSEIVFLEELMEMSNGVLAGMTKEEAKIKYPLPIDRRAHESVEEGESLIDFKYRIENILSKIKAEADREDLQQICIVGHGGTISIMIQLLLQIPVFKHGFMNSDAGVSDLTVHSDRVIVNFLNR</sequence>
<organism evidence="1 2">
    <name type="scientific">Alkalibacillus salilacus</name>
    <dbReference type="NCBI Taxonomy" id="284582"/>
    <lineage>
        <taxon>Bacteria</taxon>
        <taxon>Bacillati</taxon>
        <taxon>Bacillota</taxon>
        <taxon>Bacilli</taxon>
        <taxon>Bacillales</taxon>
        <taxon>Bacillaceae</taxon>
        <taxon>Alkalibacillus</taxon>
    </lineage>
</organism>
<dbReference type="InterPro" id="IPR013078">
    <property type="entry name" value="His_Pase_superF_clade-1"/>
</dbReference>
<dbReference type="CDD" id="cd07067">
    <property type="entry name" value="HP_PGM_like"/>
    <property type="match status" value="1"/>
</dbReference>
<comment type="caution">
    <text evidence="1">The sequence shown here is derived from an EMBL/GenBank/DDBJ whole genome shotgun (WGS) entry which is preliminary data.</text>
</comment>
<dbReference type="InterPro" id="IPR029033">
    <property type="entry name" value="His_PPase_superfam"/>
</dbReference>
<name>A0ABT9VBN6_9BACI</name>
<dbReference type="Proteomes" id="UP001224359">
    <property type="component" value="Unassembled WGS sequence"/>
</dbReference>
<dbReference type="EMBL" id="JAUSTQ010000001">
    <property type="protein sequence ID" value="MDQ0158343.1"/>
    <property type="molecule type" value="Genomic_DNA"/>
</dbReference>
<dbReference type="SUPFAM" id="SSF53254">
    <property type="entry name" value="Phosphoglycerate mutase-like"/>
    <property type="match status" value="1"/>
</dbReference>
<dbReference type="PANTHER" id="PTHR48100">
    <property type="entry name" value="BROAD-SPECIFICITY PHOSPHATASE YOR283W-RELATED"/>
    <property type="match status" value="1"/>
</dbReference>
<evidence type="ECO:0000313" key="1">
    <source>
        <dbReference type="EMBL" id="MDQ0158343.1"/>
    </source>
</evidence>
<dbReference type="SMART" id="SM00855">
    <property type="entry name" value="PGAM"/>
    <property type="match status" value="1"/>
</dbReference>
<dbReference type="Gene3D" id="3.40.50.1240">
    <property type="entry name" value="Phosphoglycerate mutase-like"/>
    <property type="match status" value="1"/>
</dbReference>
<dbReference type="GO" id="GO:0004619">
    <property type="term" value="F:phosphoglycerate mutase activity"/>
    <property type="evidence" value="ECO:0007669"/>
    <property type="project" value="UniProtKB-EC"/>
</dbReference>
<keyword evidence="1" id="KW-0413">Isomerase</keyword>
<dbReference type="InterPro" id="IPR050275">
    <property type="entry name" value="PGM_Phosphatase"/>
</dbReference>
<dbReference type="EC" id="5.4.2.11" evidence="1"/>
<evidence type="ECO:0000313" key="2">
    <source>
        <dbReference type="Proteomes" id="UP001224359"/>
    </source>
</evidence>
<dbReference type="PANTHER" id="PTHR48100:SF1">
    <property type="entry name" value="HISTIDINE PHOSPHATASE FAMILY PROTEIN-RELATED"/>
    <property type="match status" value="1"/>
</dbReference>